<accession>A0A0N0VEA0</accession>
<reference evidence="2 3" key="1">
    <citation type="submission" date="2015-07" db="EMBL/GenBank/DDBJ databases">
        <title>High-quality genome of monoxenous trypanosomatid Leptomonas pyrrhocoris.</title>
        <authorList>
            <person name="Flegontov P."/>
            <person name="Butenko A."/>
            <person name="Firsov S."/>
            <person name="Vlcek C."/>
            <person name="Logacheva M.D."/>
            <person name="Field M."/>
            <person name="Filatov D."/>
            <person name="Flegontova O."/>
            <person name="Gerasimov E."/>
            <person name="Jackson A.P."/>
            <person name="Kelly S."/>
            <person name="Opperdoes F."/>
            <person name="O'Reilly A."/>
            <person name="Votypka J."/>
            <person name="Yurchenko V."/>
            <person name="Lukes J."/>
        </authorList>
    </citation>
    <scope>NUCLEOTIDE SEQUENCE [LARGE SCALE GENOMIC DNA]</scope>
    <source>
        <strain evidence="2">H10</strain>
    </source>
</reference>
<feature type="region of interest" description="Disordered" evidence="1">
    <location>
        <begin position="515"/>
        <end position="587"/>
    </location>
</feature>
<feature type="compositionally biased region" description="Polar residues" evidence="1">
    <location>
        <begin position="469"/>
        <end position="484"/>
    </location>
</feature>
<sequence>MGLSMYDDDSVELEVPSETSSSSSDFDYKTQQTPMSTPSPTSRLVSTTAAESLPVAASASPTTTTAHTTAEGADWTRASPQLASLPDSVATANVSSPPAGEEEALRATQPPPPPPQHQRAETAKIDREGGGGAAAAAAEKRLSNVTAEAPSKNAVGVDRSSPSLRTLPVSWPASEEDSCNNDRATTVTASLHSSSPSPASPAPPPPPSSVHDDAVAAPTNLTKAVPLKSPASPDDPRKVAKKRAATREKASTAPSPPSPSPSPLSPLPSAVPPPASVENATEAAQQQNERQRAAKAKRANMSCNAAVAGGAKHTEEVRPTEKKTLVETPPATACSKRPPHYMTGTSVRPVAGASPAVTAAAAAPSSSTASPSLHSMPLVRTRVASSPSLQPAPDSPRLQQQSRQQQELSTAAPPSTPSPTTTQTTTTTTAIAKLNSVGKADSTGATTRGSPPLTPPAQPAIAPARCASRASTSFAEPSLSPSEDSVSRRRARRAAVTAAAIGNVNNNGGDGAAAAPCVGTSTPKVPALRRANTEPVNVRSRDEGERHKSHSRPKTDASSVAAARQSSRADVASPSPSTPPPQEPQPATLSFELMDRYIYQNVMVYPPAVNERIEMPPVMERPLSYYELGMCSRHAAHVPAHYKRALLHEQRALLRNAAWLPMTTVLDQRSGGVGAMMMADFRHMARVIRYAQERENWKAALTQRAAYDAQCAEMIHAAAMSSSTMMNNSTKSASGGWLKAASPSAHRDFSATEVDDDSKSASKRAGSASSAAPREYSALSASASRATATAVIADAKATTTTAATAAGAPKKEAEDMAKDKKKKQKDKTEMPAFLSWLVDAFSVERKRDKKSSKKAAASRPAPVARPTAVSAPATSTTTTPTTSAAALKAASELSVAPTRPAASVVSPNPPPPLQWENSITVSLSSTLLIHDGSAAAAAPAHGNISGSNAGNNSDDARCRPYAEDSSSTRPVAVTVETSPAACPADASSPFAEDLHVSRFPGRSVSGAGSIELPPPPIPVFRLYHFHPLEVVQELKRMVWWAAVHKFVVLRVLTGTIATARAAAAAVVAKDGDDDVCSCNVSPRRKRHVAAAVAAAARGEERGAATSLSGSRPHHNSFASLSSLDSRSPSTECVNDAPYEAAYFNTVLLTLRIDRWLVRHAVLTRRDAARGLVELEVTELAEAEAADAAQREEKTLESQLAHPLTNNDSTSTVDRQAASALAYFFNAETHTPR</sequence>
<evidence type="ECO:0000313" key="2">
    <source>
        <dbReference type="EMBL" id="KPA77282.1"/>
    </source>
</evidence>
<protein>
    <submittedName>
        <fullName evidence="2">Uncharacterized protein</fullName>
    </submittedName>
</protein>
<feature type="compositionally biased region" description="Low complexity" evidence="1">
    <location>
        <begin position="276"/>
        <end position="288"/>
    </location>
</feature>
<evidence type="ECO:0000313" key="3">
    <source>
        <dbReference type="Proteomes" id="UP000037923"/>
    </source>
</evidence>
<dbReference type="VEuPathDB" id="TriTrypDB:LpyrH10_17_1070"/>
<feature type="compositionally biased region" description="Low complexity" evidence="1">
    <location>
        <begin position="397"/>
        <end position="430"/>
    </location>
</feature>
<dbReference type="GeneID" id="26907461"/>
<feature type="compositionally biased region" description="Low complexity" evidence="1">
    <location>
        <begin position="33"/>
        <end position="42"/>
    </location>
</feature>
<evidence type="ECO:0000256" key="1">
    <source>
        <dbReference type="SAM" id="MobiDB-lite"/>
    </source>
</evidence>
<comment type="caution">
    <text evidence="2">The sequence shown here is derived from an EMBL/GenBank/DDBJ whole genome shotgun (WGS) entry which is preliminary data.</text>
</comment>
<dbReference type="Proteomes" id="UP000037923">
    <property type="component" value="Unassembled WGS sequence"/>
</dbReference>
<feature type="region of interest" description="Disordered" evidence="1">
    <location>
        <begin position="1192"/>
        <end position="1211"/>
    </location>
</feature>
<feature type="region of interest" description="Disordered" evidence="1">
    <location>
        <begin position="847"/>
        <end position="891"/>
    </location>
</feature>
<feature type="compositionally biased region" description="Low complexity" evidence="1">
    <location>
        <begin position="349"/>
        <end position="372"/>
    </location>
</feature>
<dbReference type="OrthoDB" id="10678329at2759"/>
<name>A0A0N0VEA0_LEPPY</name>
<feature type="region of interest" description="Disordered" evidence="1">
    <location>
        <begin position="1"/>
        <end position="494"/>
    </location>
</feature>
<feature type="compositionally biased region" description="Low complexity" evidence="1">
    <location>
        <begin position="1116"/>
        <end position="1127"/>
    </location>
</feature>
<dbReference type="EMBL" id="LGTL01000017">
    <property type="protein sequence ID" value="KPA77283.1"/>
    <property type="molecule type" value="Genomic_DNA"/>
</dbReference>
<feature type="compositionally biased region" description="Low complexity" evidence="1">
    <location>
        <begin position="56"/>
        <end position="73"/>
    </location>
</feature>
<proteinExistence type="predicted"/>
<feature type="compositionally biased region" description="Low complexity" evidence="1">
    <location>
        <begin position="763"/>
        <end position="775"/>
    </location>
</feature>
<feature type="compositionally biased region" description="Acidic residues" evidence="1">
    <location>
        <begin position="1"/>
        <end position="12"/>
    </location>
</feature>
<feature type="compositionally biased region" description="Polar residues" evidence="1">
    <location>
        <begin position="181"/>
        <end position="192"/>
    </location>
</feature>
<feature type="compositionally biased region" description="Basic and acidic residues" evidence="1">
    <location>
        <begin position="118"/>
        <end position="129"/>
    </location>
</feature>
<dbReference type="OMA" id="SANTHHE"/>
<feature type="compositionally biased region" description="Low complexity" evidence="1">
    <location>
        <begin position="938"/>
        <end position="953"/>
    </location>
</feature>
<feature type="compositionally biased region" description="Pro residues" evidence="1">
    <location>
        <begin position="254"/>
        <end position="275"/>
    </location>
</feature>
<feature type="compositionally biased region" description="Low complexity" evidence="1">
    <location>
        <begin position="556"/>
        <end position="575"/>
    </location>
</feature>
<dbReference type="RefSeq" id="XP_015655721.1">
    <property type="nucleotide sequence ID" value="XM_015805715.1"/>
</dbReference>
<feature type="compositionally biased region" description="Pro residues" evidence="1">
    <location>
        <begin position="198"/>
        <end position="208"/>
    </location>
</feature>
<dbReference type="EMBL" id="LGTL01000017">
    <property type="protein sequence ID" value="KPA77282.1"/>
    <property type="molecule type" value="Genomic_DNA"/>
</dbReference>
<feature type="compositionally biased region" description="Low complexity" evidence="1">
    <location>
        <begin position="854"/>
        <end position="891"/>
    </location>
</feature>
<organism evidence="2 3">
    <name type="scientific">Leptomonas pyrrhocoris</name>
    <name type="common">Firebug parasite</name>
    <dbReference type="NCBI Taxonomy" id="157538"/>
    <lineage>
        <taxon>Eukaryota</taxon>
        <taxon>Discoba</taxon>
        <taxon>Euglenozoa</taxon>
        <taxon>Kinetoplastea</taxon>
        <taxon>Metakinetoplastina</taxon>
        <taxon>Trypanosomatida</taxon>
        <taxon>Trypanosomatidae</taxon>
        <taxon>Leishmaniinae</taxon>
        <taxon>Leptomonas</taxon>
    </lineage>
</organism>
<feature type="compositionally biased region" description="Low complexity" evidence="1">
    <location>
        <begin position="13"/>
        <end position="24"/>
    </location>
</feature>
<feature type="region of interest" description="Disordered" evidence="1">
    <location>
        <begin position="938"/>
        <end position="965"/>
    </location>
</feature>
<dbReference type="AlphaFoldDB" id="A0A0N0VEA0"/>
<feature type="region of interest" description="Disordered" evidence="1">
    <location>
        <begin position="800"/>
        <end position="827"/>
    </location>
</feature>
<feature type="region of interest" description="Disordered" evidence="1">
    <location>
        <begin position="748"/>
        <end position="775"/>
    </location>
</feature>
<gene>
    <name evidence="2" type="ORF">ABB37_07175</name>
</gene>
<keyword evidence="3" id="KW-1185">Reference proteome</keyword>
<feature type="compositionally biased region" description="Basic and acidic residues" evidence="1">
    <location>
        <begin position="809"/>
        <end position="818"/>
    </location>
</feature>
<feature type="region of interest" description="Disordered" evidence="1">
    <location>
        <begin position="1101"/>
        <end position="1127"/>
    </location>
</feature>
<feature type="compositionally biased region" description="Basic and acidic residues" evidence="1">
    <location>
        <begin position="312"/>
        <end position="325"/>
    </location>
</feature>
<dbReference type="RefSeq" id="XP_015655722.1">
    <property type="nucleotide sequence ID" value="XM_015805716.1"/>
</dbReference>